<evidence type="ECO:0000256" key="8">
    <source>
        <dbReference type="PIRSR" id="PIRSR601952-2"/>
    </source>
</evidence>
<evidence type="ECO:0000313" key="11">
    <source>
        <dbReference type="EMBL" id="RDK84281.1"/>
    </source>
</evidence>
<evidence type="ECO:0000256" key="5">
    <source>
        <dbReference type="ARBA" id="ARBA00022833"/>
    </source>
</evidence>
<keyword evidence="4" id="KW-0378">Hydrolase</keyword>
<feature type="binding site" evidence="8">
    <location>
        <position position="157"/>
    </location>
    <ligand>
        <name>Mg(2+)</name>
        <dbReference type="ChEBI" id="CHEBI:18420"/>
    </ligand>
</feature>
<dbReference type="GO" id="GO:0046872">
    <property type="term" value="F:metal ion binding"/>
    <property type="evidence" value="ECO:0007669"/>
    <property type="project" value="UniProtKB-KW"/>
</dbReference>
<dbReference type="Pfam" id="PF00245">
    <property type="entry name" value="Alk_phosphatase"/>
    <property type="match status" value="1"/>
</dbReference>
<organism evidence="11 12">
    <name type="scientific">Marinirhabdus gelatinilytica</name>
    <dbReference type="NCBI Taxonomy" id="1703343"/>
    <lineage>
        <taxon>Bacteria</taxon>
        <taxon>Pseudomonadati</taxon>
        <taxon>Bacteroidota</taxon>
        <taxon>Flavobacteriia</taxon>
        <taxon>Flavobacteriales</taxon>
        <taxon>Flavobacteriaceae</taxon>
    </lineage>
</organism>
<protein>
    <submittedName>
        <fullName evidence="11">Alkaline phosphatase</fullName>
    </submittedName>
</protein>
<sequence>MHLNLFIAFVVLLILIFEILKFDRMPSSLFKILSCFIICLFVSPSSISQAQKKPKNIILLIGDGMGLSEISSSLYFNEKPSNFLRFNTVGLSMTSSSKELITDSAAGATAFASGIKTYNGAVGVDENMQAVETIVEYISKKGIATGLVATSSIVHATPAAFYAHQESRRMYEEIAAELVTSDIDFFAGGGLQFFTHREDGQNLLPQLEKNNFVVHTDVLPKKISEKKQAILLAPDGMPKMSENRGNFLTNATMLAIGQLSKNKEGFFLMVEGSQIDWGGHANDADYLINELIDFDKTIGAVLDFAERNGETLVIVTADHETGGFSLSAEEGNYNKILGSFSTNGHTATMVPVFAQGPSEELFGGIYQNTNIFTLLKQLSEKK</sequence>
<reference evidence="11 12" key="1">
    <citation type="submission" date="2018-07" db="EMBL/GenBank/DDBJ databases">
        <title>Genomic Encyclopedia of Type Strains, Phase IV (KMG-IV): sequencing the most valuable type-strain genomes for metagenomic binning, comparative biology and taxonomic classification.</title>
        <authorList>
            <person name="Goeker M."/>
        </authorList>
    </citation>
    <scope>NUCLEOTIDE SEQUENCE [LARGE SCALE GENOMIC DNA]</scope>
    <source>
        <strain evidence="11 12">DSM 101478</strain>
    </source>
</reference>
<comment type="cofactor">
    <cofactor evidence="8">
        <name>Mg(2+)</name>
        <dbReference type="ChEBI" id="CHEBI:18420"/>
    </cofactor>
    <text evidence="8">Binds 1 Mg(2+) ion.</text>
</comment>
<dbReference type="AlphaFoldDB" id="A0A370Q7E7"/>
<keyword evidence="3 8" id="KW-0479">Metal-binding</keyword>
<keyword evidence="10" id="KW-1133">Transmembrane helix</keyword>
<feature type="binding site" evidence="8">
    <location>
        <position position="63"/>
    </location>
    <ligand>
        <name>Mg(2+)</name>
        <dbReference type="ChEBI" id="CHEBI:18420"/>
    </ligand>
</feature>
<dbReference type="PRINTS" id="PR00113">
    <property type="entry name" value="ALKPHPHTASE"/>
</dbReference>
<dbReference type="CDD" id="cd16012">
    <property type="entry name" value="ALP"/>
    <property type="match status" value="1"/>
</dbReference>
<dbReference type="GO" id="GO:0004035">
    <property type="term" value="F:alkaline phosphatase activity"/>
    <property type="evidence" value="ECO:0007669"/>
    <property type="project" value="TreeGrafter"/>
</dbReference>
<feature type="binding site" evidence="8">
    <location>
        <position position="319"/>
    </location>
    <ligand>
        <name>Zn(2+)</name>
        <dbReference type="ChEBI" id="CHEBI:29105"/>
        <label>2</label>
    </ligand>
</feature>
<keyword evidence="5 8" id="KW-0862">Zinc</keyword>
<dbReference type="PANTHER" id="PTHR11596">
    <property type="entry name" value="ALKALINE PHOSPHATASE"/>
    <property type="match status" value="1"/>
</dbReference>
<feature type="binding site" evidence="8">
    <location>
        <position position="318"/>
    </location>
    <ligand>
        <name>Zn(2+)</name>
        <dbReference type="ChEBI" id="CHEBI:29105"/>
        <label>2</label>
    </ligand>
</feature>
<evidence type="ECO:0000256" key="2">
    <source>
        <dbReference type="ARBA" id="ARBA00022553"/>
    </source>
</evidence>
<comment type="cofactor">
    <cofactor evidence="8">
        <name>Zn(2+)</name>
        <dbReference type="ChEBI" id="CHEBI:29105"/>
    </cofactor>
    <text evidence="8">Binds 2 Zn(2+) ions.</text>
</comment>
<evidence type="ECO:0000256" key="9">
    <source>
        <dbReference type="RuleBase" id="RU003946"/>
    </source>
</evidence>
<feature type="binding site" evidence="8">
    <location>
        <position position="155"/>
    </location>
    <ligand>
        <name>Mg(2+)</name>
        <dbReference type="ChEBI" id="CHEBI:18420"/>
    </ligand>
</feature>
<dbReference type="SMART" id="SM00098">
    <property type="entry name" value="alkPPc"/>
    <property type="match status" value="1"/>
</dbReference>
<name>A0A370Q7E7_9FLAO</name>
<dbReference type="PANTHER" id="PTHR11596:SF5">
    <property type="entry name" value="ALKALINE PHOSPHATASE"/>
    <property type="match status" value="1"/>
</dbReference>
<evidence type="ECO:0000256" key="4">
    <source>
        <dbReference type="ARBA" id="ARBA00022801"/>
    </source>
</evidence>
<feature type="binding site" evidence="8">
    <location>
        <position position="280"/>
    </location>
    <ligand>
        <name>Zn(2+)</name>
        <dbReference type="ChEBI" id="CHEBI:29105"/>
        <label>2</label>
    </ligand>
</feature>
<dbReference type="EMBL" id="QRAO01000005">
    <property type="protein sequence ID" value="RDK84281.1"/>
    <property type="molecule type" value="Genomic_DNA"/>
</dbReference>
<evidence type="ECO:0000256" key="1">
    <source>
        <dbReference type="ARBA" id="ARBA00005984"/>
    </source>
</evidence>
<dbReference type="InterPro" id="IPR001952">
    <property type="entry name" value="Alkaline_phosphatase"/>
</dbReference>
<feature type="transmembrane region" description="Helical" evidence="10">
    <location>
        <begin position="6"/>
        <end position="22"/>
    </location>
</feature>
<comment type="similarity">
    <text evidence="1 9">Belongs to the alkaline phosphatase family.</text>
</comment>
<keyword evidence="6 8" id="KW-0460">Magnesium</keyword>
<feature type="transmembrane region" description="Helical" evidence="10">
    <location>
        <begin position="29"/>
        <end position="47"/>
    </location>
</feature>
<gene>
    <name evidence="11" type="ORF">C8D94_105126</name>
</gene>
<accession>A0A370Q7E7</accession>
<dbReference type="InterPro" id="IPR018299">
    <property type="entry name" value="Alkaline_phosphatase_AS"/>
</dbReference>
<keyword evidence="10" id="KW-0472">Membrane</keyword>
<proteinExistence type="inferred from homology"/>
<comment type="caution">
    <text evidence="11">The sequence shown here is derived from an EMBL/GenBank/DDBJ whole genome shotgun (WGS) entry which is preliminary data.</text>
</comment>
<evidence type="ECO:0000256" key="10">
    <source>
        <dbReference type="SAM" id="Phobius"/>
    </source>
</evidence>
<keyword evidence="2" id="KW-0597">Phosphoprotein</keyword>
<dbReference type="Proteomes" id="UP000255317">
    <property type="component" value="Unassembled WGS sequence"/>
</dbReference>
<evidence type="ECO:0000256" key="6">
    <source>
        <dbReference type="ARBA" id="ARBA00022842"/>
    </source>
</evidence>
<evidence type="ECO:0000313" key="12">
    <source>
        <dbReference type="Proteomes" id="UP000255317"/>
    </source>
</evidence>
<dbReference type="Gene3D" id="3.40.720.10">
    <property type="entry name" value="Alkaline Phosphatase, subunit A"/>
    <property type="match status" value="1"/>
</dbReference>
<feature type="active site" description="Phosphoserine intermediate" evidence="7">
    <location>
        <position position="104"/>
    </location>
</feature>
<dbReference type="InterPro" id="IPR017850">
    <property type="entry name" value="Alkaline_phosphatase_core_sf"/>
</dbReference>
<keyword evidence="10" id="KW-0812">Transmembrane</keyword>
<evidence type="ECO:0000256" key="7">
    <source>
        <dbReference type="PIRSR" id="PIRSR601952-1"/>
    </source>
</evidence>
<feature type="binding site" evidence="8">
    <location>
        <position position="271"/>
    </location>
    <ligand>
        <name>Mg(2+)</name>
        <dbReference type="ChEBI" id="CHEBI:18420"/>
    </ligand>
</feature>
<dbReference type="PROSITE" id="PS00123">
    <property type="entry name" value="ALKALINE_PHOSPHATASE"/>
    <property type="match status" value="1"/>
</dbReference>
<feature type="binding site" evidence="8">
    <location>
        <position position="276"/>
    </location>
    <ligand>
        <name>Zn(2+)</name>
        <dbReference type="ChEBI" id="CHEBI:29105"/>
        <label>2</label>
    </ligand>
</feature>
<feature type="binding site" evidence="8">
    <location>
        <position position="63"/>
    </location>
    <ligand>
        <name>Zn(2+)</name>
        <dbReference type="ChEBI" id="CHEBI:29105"/>
        <label>2</label>
    </ligand>
</feature>
<dbReference type="SUPFAM" id="SSF53649">
    <property type="entry name" value="Alkaline phosphatase-like"/>
    <property type="match status" value="1"/>
</dbReference>
<evidence type="ECO:0000256" key="3">
    <source>
        <dbReference type="ARBA" id="ARBA00022723"/>
    </source>
</evidence>
<keyword evidence="12" id="KW-1185">Reference proteome</keyword>